<gene>
    <name evidence="1" type="ORF">Tci_054328</name>
</gene>
<accession>A0A6L2N8A4</accession>
<comment type="caution">
    <text evidence="1">The sequence shown here is derived from an EMBL/GenBank/DDBJ whole genome shotgun (WGS) entry which is preliminary data.</text>
</comment>
<proteinExistence type="predicted"/>
<name>A0A6L2N8A4_TANCI</name>
<dbReference type="EMBL" id="BKCJ010008462">
    <property type="protein sequence ID" value="GEU82350.1"/>
    <property type="molecule type" value="Genomic_DNA"/>
</dbReference>
<protein>
    <recommendedName>
        <fullName evidence="2">Transposase (Putative), gypsy type</fullName>
    </recommendedName>
</protein>
<evidence type="ECO:0008006" key="2">
    <source>
        <dbReference type="Google" id="ProtNLM"/>
    </source>
</evidence>
<sequence length="381" mass="41721">MDLLSFIRIVDPTKVRIGERQRDEDKPKLLETTVGRVVPLLPVAPDRSSGELEANVNKLLMRKVVVSRRSRVTSPVVARCWRQKKQKTAVVDAGEPSHPSAVQRLLVGAVLNAEVGGGRIPTLPFVTSSMSATPKRGAEVDSFAKPSAPVLTTAIAVTSTADPAAVTKEKIVEHSLFSAGSASGDGTDPAMGGFADLSGSDFLISGIRIVISPDTGLQKVAEVRMRVQYNIRERKRLQSIVKKKDTLLKEKDELDVKAADLAASIKVRKQEVADLDAVITSMHTLEISSVGLQEKVTAYENCMNQLEEFQDDRIKEMNDKFDKLDTDLVEMSLHLEERFYPHLFPPIYTDDYEIAHAKGGDSAGVDVNPFSNVDDTKLNIS</sequence>
<dbReference type="AlphaFoldDB" id="A0A6L2N8A4"/>
<evidence type="ECO:0000313" key="1">
    <source>
        <dbReference type="EMBL" id="GEU82350.1"/>
    </source>
</evidence>
<reference evidence="1" key="1">
    <citation type="journal article" date="2019" name="Sci. Rep.">
        <title>Draft genome of Tanacetum cinerariifolium, the natural source of mosquito coil.</title>
        <authorList>
            <person name="Yamashiro T."/>
            <person name="Shiraishi A."/>
            <person name="Satake H."/>
            <person name="Nakayama K."/>
        </authorList>
    </citation>
    <scope>NUCLEOTIDE SEQUENCE</scope>
</reference>
<organism evidence="1">
    <name type="scientific">Tanacetum cinerariifolium</name>
    <name type="common">Dalmatian daisy</name>
    <name type="synonym">Chrysanthemum cinerariifolium</name>
    <dbReference type="NCBI Taxonomy" id="118510"/>
    <lineage>
        <taxon>Eukaryota</taxon>
        <taxon>Viridiplantae</taxon>
        <taxon>Streptophyta</taxon>
        <taxon>Embryophyta</taxon>
        <taxon>Tracheophyta</taxon>
        <taxon>Spermatophyta</taxon>
        <taxon>Magnoliopsida</taxon>
        <taxon>eudicotyledons</taxon>
        <taxon>Gunneridae</taxon>
        <taxon>Pentapetalae</taxon>
        <taxon>asterids</taxon>
        <taxon>campanulids</taxon>
        <taxon>Asterales</taxon>
        <taxon>Asteraceae</taxon>
        <taxon>Asteroideae</taxon>
        <taxon>Anthemideae</taxon>
        <taxon>Anthemidinae</taxon>
        <taxon>Tanacetum</taxon>
    </lineage>
</organism>